<keyword evidence="1" id="KW-1133">Transmembrane helix</keyword>
<dbReference type="EMBL" id="JAUEPO010000004">
    <property type="protein sequence ID" value="KAK3323398.1"/>
    <property type="molecule type" value="Genomic_DNA"/>
</dbReference>
<reference evidence="2" key="2">
    <citation type="submission" date="2023-06" db="EMBL/GenBank/DDBJ databases">
        <authorList>
            <consortium name="Lawrence Berkeley National Laboratory"/>
            <person name="Haridas S."/>
            <person name="Hensen N."/>
            <person name="Bonometti L."/>
            <person name="Westerberg I."/>
            <person name="Brannstrom I.O."/>
            <person name="Guillou S."/>
            <person name="Cros-Aarteil S."/>
            <person name="Calhoun S."/>
            <person name="Kuo A."/>
            <person name="Mondo S."/>
            <person name="Pangilinan J."/>
            <person name="Riley R."/>
            <person name="Labutti K."/>
            <person name="Andreopoulos B."/>
            <person name="Lipzen A."/>
            <person name="Chen C."/>
            <person name="Yanf M."/>
            <person name="Daum C."/>
            <person name="Ng V."/>
            <person name="Clum A."/>
            <person name="Steindorff A."/>
            <person name="Ohm R."/>
            <person name="Martin F."/>
            <person name="Silar P."/>
            <person name="Natvig D."/>
            <person name="Lalanne C."/>
            <person name="Gautier V."/>
            <person name="Ament-Velasquez S.L."/>
            <person name="Kruys A."/>
            <person name="Hutchinson M.I."/>
            <person name="Powell A.J."/>
            <person name="Barry K."/>
            <person name="Miller A.N."/>
            <person name="Grigoriev I.V."/>
            <person name="Debuchy R."/>
            <person name="Gladieux P."/>
            <person name="Thoren M.H."/>
            <person name="Johannesson H."/>
        </authorList>
    </citation>
    <scope>NUCLEOTIDE SEQUENCE</scope>
    <source>
        <strain evidence="2">SMH4131-1</strain>
    </source>
</reference>
<feature type="transmembrane region" description="Helical" evidence="1">
    <location>
        <begin position="36"/>
        <end position="55"/>
    </location>
</feature>
<evidence type="ECO:0000313" key="2">
    <source>
        <dbReference type="EMBL" id="KAK3323398.1"/>
    </source>
</evidence>
<comment type="caution">
    <text evidence="2">The sequence shown here is derived from an EMBL/GenBank/DDBJ whole genome shotgun (WGS) entry which is preliminary data.</text>
</comment>
<name>A0AAE0IDX5_9PEZI</name>
<organism evidence="2 3">
    <name type="scientific">Cercophora scortea</name>
    <dbReference type="NCBI Taxonomy" id="314031"/>
    <lineage>
        <taxon>Eukaryota</taxon>
        <taxon>Fungi</taxon>
        <taxon>Dikarya</taxon>
        <taxon>Ascomycota</taxon>
        <taxon>Pezizomycotina</taxon>
        <taxon>Sordariomycetes</taxon>
        <taxon>Sordariomycetidae</taxon>
        <taxon>Sordariales</taxon>
        <taxon>Lasiosphaeriaceae</taxon>
        <taxon>Cercophora</taxon>
    </lineage>
</organism>
<reference evidence="2" key="1">
    <citation type="journal article" date="2023" name="Mol. Phylogenet. Evol.">
        <title>Genome-scale phylogeny and comparative genomics of the fungal order Sordariales.</title>
        <authorList>
            <person name="Hensen N."/>
            <person name="Bonometti L."/>
            <person name="Westerberg I."/>
            <person name="Brannstrom I.O."/>
            <person name="Guillou S."/>
            <person name="Cros-Aarteil S."/>
            <person name="Calhoun S."/>
            <person name="Haridas S."/>
            <person name="Kuo A."/>
            <person name="Mondo S."/>
            <person name="Pangilinan J."/>
            <person name="Riley R."/>
            <person name="LaButti K."/>
            <person name="Andreopoulos B."/>
            <person name="Lipzen A."/>
            <person name="Chen C."/>
            <person name="Yan M."/>
            <person name="Daum C."/>
            <person name="Ng V."/>
            <person name="Clum A."/>
            <person name="Steindorff A."/>
            <person name="Ohm R.A."/>
            <person name="Martin F."/>
            <person name="Silar P."/>
            <person name="Natvig D.O."/>
            <person name="Lalanne C."/>
            <person name="Gautier V."/>
            <person name="Ament-Velasquez S.L."/>
            <person name="Kruys A."/>
            <person name="Hutchinson M.I."/>
            <person name="Powell A.J."/>
            <person name="Barry K."/>
            <person name="Miller A.N."/>
            <person name="Grigoriev I.V."/>
            <person name="Debuchy R."/>
            <person name="Gladieux P."/>
            <person name="Hiltunen Thoren M."/>
            <person name="Johannesson H."/>
        </authorList>
    </citation>
    <scope>NUCLEOTIDE SEQUENCE</scope>
    <source>
        <strain evidence="2">SMH4131-1</strain>
    </source>
</reference>
<sequence>MTAMECVQCLGTSTTKAAALLFASLPWPWPWPLSLLPSRLGGGGGGGLLLLLLLLRW</sequence>
<gene>
    <name evidence="2" type="ORF">B0T19DRAFT_425840</name>
</gene>
<protein>
    <submittedName>
        <fullName evidence="2">Uncharacterized protein</fullName>
    </submittedName>
</protein>
<evidence type="ECO:0000313" key="3">
    <source>
        <dbReference type="Proteomes" id="UP001286456"/>
    </source>
</evidence>
<dbReference type="Proteomes" id="UP001286456">
    <property type="component" value="Unassembled WGS sequence"/>
</dbReference>
<keyword evidence="1" id="KW-0472">Membrane</keyword>
<accession>A0AAE0IDX5</accession>
<dbReference type="AlphaFoldDB" id="A0AAE0IDX5"/>
<keyword evidence="1" id="KW-0812">Transmembrane</keyword>
<keyword evidence="3" id="KW-1185">Reference proteome</keyword>
<proteinExistence type="predicted"/>
<evidence type="ECO:0000256" key="1">
    <source>
        <dbReference type="SAM" id="Phobius"/>
    </source>
</evidence>